<name>A0ABV6DM89_9BACL</name>
<feature type="signal peptide" evidence="3">
    <location>
        <begin position="1"/>
        <end position="25"/>
    </location>
</feature>
<proteinExistence type="predicted"/>
<organism evidence="6 7">
    <name type="scientific">Paenibacillus chartarius</name>
    <dbReference type="NCBI Taxonomy" id="747481"/>
    <lineage>
        <taxon>Bacteria</taxon>
        <taxon>Bacillati</taxon>
        <taxon>Bacillota</taxon>
        <taxon>Bacilli</taxon>
        <taxon>Bacillales</taxon>
        <taxon>Paenibacillaceae</taxon>
        <taxon>Paenibacillus</taxon>
    </lineage>
</organism>
<evidence type="ECO:0000313" key="7">
    <source>
        <dbReference type="Proteomes" id="UP001589776"/>
    </source>
</evidence>
<dbReference type="InterPro" id="IPR011042">
    <property type="entry name" value="6-blade_b-propeller_TolB-like"/>
</dbReference>
<dbReference type="SUPFAM" id="SSF55383">
    <property type="entry name" value="Copper amine oxidase, domain N"/>
    <property type="match status" value="2"/>
</dbReference>
<feature type="domain" description="Copper amine oxidase-like N-terminal" evidence="4">
    <location>
        <begin position="416"/>
        <end position="523"/>
    </location>
</feature>
<dbReference type="Proteomes" id="UP001589776">
    <property type="component" value="Unassembled WGS sequence"/>
</dbReference>
<reference evidence="6 7" key="1">
    <citation type="submission" date="2024-09" db="EMBL/GenBank/DDBJ databases">
        <authorList>
            <person name="Sun Q."/>
            <person name="Mori K."/>
        </authorList>
    </citation>
    <scope>NUCLEOTIDE SEQUENCE [LARGE SCALE GENOMIC DNA]</scope>
    <source>
        <strain evidence="6 7">CCM 7759</strain>
    </source>
</reference>
<dbReference type="Pfam" id="PF07833">
    <property type="entry name" value="Cu_amine_oxidN1"/>
    <property type="match status" value="1"/>
</dbReference>
<feature type="chain" id="PRO_5046476539" evidence="3">
    <location>
        <begin position="26"/>
        <end position="530"/>
    </location>
</feature>
<keyword evidence="7" id="KW-1185">Reference proteome</keyword>
<protein>
    <submittedName>
        <fullName evidence="6">Stalk domain-containing protein</fullName>
    </submittedName>
</protein>
<keyword evidence="3" id="KW-0732">Signal</keyword>
<dbReference type="EMBL" id="JBHLWN010000062">
    <property type="protein sequence ID" value="MFC0213765.1"/>
    <property type="molecule type" value="Genomic_DNA"/>
</dbReference>
<feature type="domain" description="Teneurin NHL" evidence="5">
    <location>
        <begin position="174"/>
        <end position="220"/>
    </location>
</feature>
<evidence type="ECO:0000259" key="4">
    <source>
        <dbReference type="Pfam" id="PF07833"/>
    </source>
</evidence>
<evidence type="ECO:0000259" key="5">
    <source>
        <dbReference type="Pfam" id="PF25021"/>
    </source>
</evidence>
<dbReference type="Pfam" id="PF25021">
    <property type="entry name" value="TEN_NHL"/>
    <property type="match status" value="1"/>
</dbReference>
<evidence type="ECO:0000256" key="1">
    <source>
        <dbReference type="ARBA" id="ARBA00022737"/>
    </source>
</evidence>
<dbReference type="PANTHER" id="PTHR13833:SF71">
    <property type="entry name" value="NHL DOMAIN-CONTAINING PROTEIN"/>
    <property type="match status" value="1"/>
</dbReference>
<feature type="repeat" description="NHL" evidence="2">
    <location>
        <begin position="127"/>
        <end position="157"/>
    </location>
</feature>
<dbReference type="Gene3D" id="3.30.457.10">
    <property type="entry name" value="Copper amine oxidase-like, N-terminal domain"/>
    <property type="match status" value="1"/>
</dbReference>
<feature type="repeat" description="NHL" evidence="2">
    <location>
        <begin position="248"/>
        <end position="272"/>
    </location>
</feature>
<feature type="repeat" description="NHL" evidence="2">
    <location>
        <begin position="180"/>
        <end position="211"/>
    </location>
</feature>
<dbReference type="PANTHER" id="PTHR13833">
    <property type="match status" value="1"/>
</dbReference>
<dbReference type="SUPFAM" id="SSF101898">
    <property type="entry name" value="NHL repeat"/>
    <property type="match status" value="1"/>
</dbReference>
<dbReference type="InterPro" id="IPR012854">
    <property type="entry name" value="Cu_amine_oxidase-like_N"/>
</dbReference>
<evidence type="ECO:0000256" key="2">
    <source>
        <dbReference type="PROSITE-ProRule" id="PRU00504"/>
    </source>
</evidence>
<dbReference type="CDD" id="cd14953">
    <property type="entry name" value="NHL_like_1"/>
    <property type="match status" value="1"/>
</dbReference>
<dbReference type="Gene3D" id="2.120.10.30">
    <property type="entry name" value="TolB, C-terminal domain"/>
    <property type="match status" value="4"/>
</dbReference>
<evidence type="ECO:0000313" key="6">
    <source>
        <dbReference type="EMBL" id="MFC0213765.1"/>
    </source>
</evidence>
<dbReference type="InterPro" id="IPR036582">
    <property type="entry name" value="Mao_N_sf"/>
</dbReference>
<accession>A0ABV6DM89</accession>
<comment type="caution">
    <text evidence="6">The sequence shown here is derived from an EMBL/GenBank/DDBJ whole genome shotgun (WGS) entry which is preliminary data.</text>
</comment>
<evidence type="ECO:0000256" key="3">
    <source>
        <dbReference type="SAM" id="SignalP"/>
    </source>
</evidence>
<dbReference type="InterPro" id="IPR056822">
    <property type="entry name" value="TEN_NHL"/>
</dbReference>
<gene>
    <name evidence="6" type="ORF">ACFFK0_15135</name>
</gene>
<feature type="repeat" description="NHL" evidence="2">
    <location>
        <begin position="372"/>
        <end position="402"/>
    </location>
</feature>
<sequence>MKLLTKTTLSLLLLTSSVAGTAAYAADSAAVLNSNGTPMLQVSTVAGSGAYTEQDGAAAEASFRMPTGVAIGADKTVYIADATNDKIRKLSGGIVSTAAGLPISVILDNKGLPQGALVDGKAERSLFNNPLALAVDGKGSVYVADSDNHAVRKIDTSGNVTTLAGNGVLGLKDGKGAEAQLYYPTGIAVTADGTVYVADTLNHVIRKITADGTVSTLNAASKRAVKLSASVVRPAGDYRDGDLKTALFNEPTGLALDAKGNLYVSDSGNQRIRYIDFAAGKVTTVAGSGTGENGTLYAKASLYAEGDYADGAADQAMFNFPKGIAVDPNGGLVVADSLNHAVRYIKDGVVSTLAGTPNDHGFHDGTESGALFNVPTGVAIDTDGTIYVADSGNNRIRQLEAYQLPVLTKDNLVKVVVENKQIAFDAQPEIENGRTMVPVRFIAEELGYEVKFSDDQTVSLVKGDTTVELYVGKTGLTRKEAGQADVSKPTDVAPYIKDGRTYVPVRFFAEEIGLDVQWAGEVRAAVLRTK</sequence>
<keyword evidence="1" id="KW-0677">Repeat</keyword>
<dbReference type="InterPro" id="IPR001258">
    <property type="entry name" value="NHL_repeat"/>
</dbReference>
<dbReference type="PROSITE" id="PS51125">
    <property type="entry name" value="NHL"/>
    <property type="match status" value="4"/>
</dbReference>
<dbReference type="Pfam" id="PF01436">
    <property type="entry name" value="NHL"/>
    <property type="match status" value="4"/>
</dbReference>
<dbReference type="RefSeq" id="WP_377471096.1">
    <property type="nucleotide sequence ID" value="NZ_JBHLWN010000062.1"/>
</dbReference>